<evidence type="ECO:0000256" key="1">
    <source>
        <dbReference type="SAM" id="MobiDB-lite"/>
    </source>
</evidence>
<keyword evidence="2" id="KW-1133">Transmembrane helix</keyword>
<reference evidence="3 4" key="1">
    <citation type="submission" date="2018-07" db="EMBL/GenBank/DDBJ databases">
        <title>Corallincola holothuriorum sp. nov., a new facultative anaerobe isolated from sea cucumber Apostichopus japonicus.</title>
        <authorList>
            <person name="Xia H."/>
        </authorList>
    </citation>
    <scope>NUCLEOTIDE SEQUENCE [LARGE SCALE GENOMIC DNA]</scope>
    <source>
        <strain evidence="3 4">C4</strain>
    </source>
</reference>
<keyword evidence="2" id="KW-0472">Membrane</keyword>
<organism evidence="3 4">
    <name type="scientific">Corallincola holothuriorum</name>
    <dbReference type="NCBI Taxonomy" id="2282215"/>
    <lineage>
        <taxon>Bacteria</taxon>
        <taxon>Pseudomonadati</taxon>
        <taxon>Pseudomonadota</taxon>
        <taxon>Gammaproteobacteria</taxon>
        <taxon>Alteromonadales</taxon>
        <taxon>Psychromonadaceae</taxon>
        <taxon>Corallincola</taxon>
    </lineage>
</organism>
<accession>A0A368NKC5</accession>
<feature type="region of interest" description="Disordered" evidence="1">
    <location>
        <begin position="414"/>
        <end position="436"/>
    </location>
</feature>
<keyword evidence="4" id="KW-1185">Reference proteome</keyword>
<feature type="compositionally biased region" description="Acidic residues" evidence="1">
    <location>
        <begin position="421"/>
        <end position="436"/>
    </location>
</feature>
<evidence type="ECO:0008006" key="5">
    <source>
        <dbReference type="Google" id="ProtNLM"/>
    </source>
</evidence>
<gene>
    <name evidence="3" type="ORF">DU002_07775</name>
</gene>
<protein>
    <recommendedName>
        <fullName evidence="5">TIGR03503 family protein</fullName>
    </recommendedName>
</protein>
<evidence type="ECO:0000313" key="4">
    <source>
        <dbReference type="Proteomes" id="UP000252558"/>
    </source>
</evidence>
<sequence length="436" mass="48427">MMLLSFASIADNLSPLLKNRFRLDHGIEEITLVIYRHDGSAPVVLIQPDGSKLYASRHPEESVAWFDDAAFDLITIKKPMAGPWQVVGSVDPRNRMVTMSDVSLVMDALPEELYVGERLRLTARVVNRGQTIALAPFVADLKMEIWARAVGLSSSYDLSYNGLKLGEFIDDGTEFDESPGDGVLTGTLDLNISADQYEMSLRVYNPTFERVANHSLRLLPSPVTADLVVVEEKPVAIYFQFDGSAVELDNIALSGTIFASDGREREFTLSTQGQDNTQFSLAELTESGDYRMEAEVFGRSVTTGRDMALATNVVRFSVVNLPPTPQERVAEVVGGEAPERVPEAGLGRLMNQIDEEFNRQLFELNQKVNKPQPSVNWWLIAGINFGLLLLAAIMMFVYKWMMLQKTKAAALEAEKSKGPEVEELDEELIDLSLPED</sequence>
<keyword evidence="2" id="KW-0812">Transmembrane</keyword>
<dbReference type="OrthoDB" id="798937at2"/>
<dbReference type="EMBL" id="QPID01000004">
    <property type="protein sequence ID" value="RCU50323.1"/>
    <property type="molecule type" value="Genomic_DNA"/>
</dbReference>
<evidence type="ECO:0000256" key="2">
    <source>
        <dbReference type="SAM" id="Phobius"/>
    </source>
</evidence>
<dbReference type="RefSeq" id="WP_147271804.1">
    <property type="nucleotide sequence ID" value="NZ_QPID01000004.1"/>
</dbReference>
<proteinExistence type="predicted"/>
<dbReference type="AlphaFoldDB" id="A0A368NKC5"/>
<comment type="caution">
    <text evidence="3">The sequence shown here is derived from an EMBL/GenBank/DDBJ whole genome shotgun (WGS) entry which is preliminary data.</text>
</comment>
<evidence type="ECO:0000313" key="3">
    <source>
        <dbReference type="EMBL" id="RCU50323.1"/>
    </source>
</evidence>
<feature type="transmembrane region" description="Helical" evidence="2">
    <location>
        <begin position="377"/>
        <end position="398"/>
    </location>
</feature>
<dbReference type="Proteomes" id="UP000252558">
    <property type="component" value="Unassembled WGS sequence"/>
</dbReference>
<name>A0A368NKC5_9GAMM</name>